<comment type="similarity">
    <text evidence="1">Belongs to the ABC transporter superfamily.</text>
</comment>
<dbReference type="PROSITE" id="PS50893">
    <property type="entry name" value="ABC_TRANSPORTER_2"/>
    <property type="match status" value="1"/>
</dbReference>
<name>A0A0R2LP19_9LACO</name>
<dbReference type="Pfam" id="PF00005">
    <property type="entry name" value="ABC_tran"/>
    <property type="match status" value="1"/>
</dbReference>
<sequence>MQRGQEKIVQVTGLQKKFSRRGVLRDVNFAFSAGKVVGLVGPNGAGKTTIMKVLLGLLTTDAGNVRILGHPVSVNTHTVVTQQVGALIEHPAIYPFLSGWQHLQLMTTSAEQMTWVVQALQMETYIHRPAKRYSLGMKQKLGIAMALVNRPRLVILDEPMNGLDPQSVKRLRHLIGQLAGEGTTFLISSHILSELEKIIDTVILIDQGEVLLQRTMTQLQESARHALVVRTTEDARGLQVLLQAGYPVTQRGSNLIVTKPVALTPLLRTLLDAHIQILKVNQHEEDLETVLLRLLAERKV</sequence>
<keyword evidence="2" id="KW-0813">Transport</keyword>
<dbReference type="PATRIC" id="fig|616990.3.peg.180"/>
<evidence type="ECO:0000259" key="5">
    <source>
        <dbReference type="PROSITE" id="PS50893"/>
    </source>
</evidence>
<proteinExistence type="inferred from homology"/>
<dbReference type="InterPro" id="IPR003439">
    <property type="entry name" value="ABC_transporter-like_ATP-bd"/>
</dbReference>
<reference evidence="6 7" key="1">
    <citation type="journal article" date="2015" name="Genome Announc.">
        <title>Expanding the biotechnology potential of lactobacilli through comparative genomics of 213 strains and associated genera.</title>
        <authorList>
            <person name="Sun Z."/>
            <person name="Harris H.M."/>
            <person name="McCann A."/>
            <person name="Guo C."/>
            <person name="Argimon S."/>
            <person name="Zhang W."/>
            <person name="Yang X."/>
            <person name="Jeffery I.B."/>
            <person name="Cooney J.C."/>
            <person name="Kagawa T.F."/>
            <person name="Liu W."/>
            <person name="Song Y."/>
            <person name="Salvetti E."/>
            <person name="Wrobel A."/>
            <person name="Rasinkangas P."/>
            <person name="Parkhill J."/>
            <person name="Rea M.C."/>
            <person name="O'Sullivan O."/>
            <person name="Ritari J."/>
            <person name="Douillard F.P."/>
            <person name="Paul Ross R."/>
            <person name="Yang R."/>
            <person name="Briner A.E."/>
            <person name="Felis G.E."/>
            <person name="de Vos W.M."/>
            <person name="Barrangou R."/>
            <person name="Klaenhammer T.R."/>
            <person name="Caufield P.W."/>
            <person name="Cui Y."/>
            <person name="Zhang H."/>
            <person name="O'Toole P.W."/>
        </authorList>
    </citation>
    <scope>NUCLEOTIDE SEQUENCE [LARGE SCALE GENOMIC DNA]</scope>
    <source>
        <strain evidence="6 7">DSM 22467</strain>
    </source>
</reference>
<dbReference type="PANTHER" id="PTHR43335">
    <property type="entry name" value="ABC TRANSPORTER, ATP-BINDING PROTEIN"/>
    <property type="match status" value="1"/>
</dbReference>
<dbReference type="GO" id="GO:0016887">
    <property type="term" value="F:ATP hydrolysis activity"/>
    <property type="evidence" value="ECO:0007669"/>
    <property type="project" value="InterPro"/>
</dbReference>
<keyword evidence="3" id="KW-0547">Nucleotide-binding</keyword>
<evidence type="ECO:0000256" key="4">
    <source>
        <dbReference type="ARBA" id="ARBA00022840"/>
    </source>
</evidence>
<dbReference type="CDD" id="cd03230">
    <property type="entry name" value="ABC_DR_subfamily_A"/>
    <property type="match status" value="1"/>
</dbReference>
<organism evidence="6 7">
    <name type="scientific">Levilactobacillus paucivorans</name>
    <dbReference type="NCBI Taxonomy" id="616990"/>
    <lineage>
        <taxon>Bacteria</taxon>
        <taxon>Bacillati</taxon>
        <taxon>Bacillota</taxon>
        <taxon>Bacilli</taxon>
        <taxon>Lactobacillales</taxon>
        <taxon>Lactobacillaceae</taxon>
        <taxon>Levilactobacillus</taxon>
    </lineage>
</organism>
<dbReference type="InterPro" id="IPR027417">
    <property type="entry name" value="P-loop_NTPase"/>
</dbReference>
<keyword evidence="4" id="KW-0067">ATP-binding</keyword>
<dbReference type="OrthoDB" id="9804819at2"/>
<evidence type="ECO:0000256" key="3">
    <source>
        <dbReference type="ARBA" id="ARBA00022741"/>
    </source>
</evidence>
<dbReference type="AlphaFoldDB" id="A0A0R2LP19"/>
<evidence type="ECO:0000256" key="1">
    <source>
        <dbReference type="ARBA" id="ARBA00005417"/>
    </source>
</evidence>
<dbReference type="PANTHER" id="PTHR43335:SF4">
    <property type="entry name" value="ABC TRANSPORTER, ATP-BINDING PROTEIN"/>
    <property type="match status" value="1"/>
</dbReference>
<evidence type="ECO:0000313" key="6">
    <source>
        <dbReference type="EMBL" id="KRO03476.1"/>
    </source>
</evidence>
<evidence type="ECO:0000256" key="2">
    <source>
        <dbReference type="ARBA" id="ARBA00022448"/>
    </source>
</evidence>
<comment type="caution">
    <text evidence="6">The sequence shown here is derived from an EMBL/GenBank/DDBJ whole genome shotgun (WGS) entry which is preliminary data.</text>
</comment>
<dbReference type="STRING" id="616990.IV54_GL000170"/>
<dbReference type="PROSITE" id="PS00211">
    <property type="entry name" value="ABC_TRANSPORTER_1"/>
    <property type="match status" value="1"/>
</dbReference>
<keyword evidence="7" id="KW-1185">Reference proteome</keyword>
<dbReference type="RefSeq" id="WP_057878769.1">
    <property type="nucleotide sequence ID" value="NZ_JQCA01000079.1"/>
</dbReference>
<accession>A0A0R2LP19</accession>
<gene>
    <name evidence="6" type="ORF">IV54_GL000170</name>
</gene>
<dbReference type="SUPFAM" id="SSF52540">
    <property type="entry name" value="P-loop containing nucleoside triphosphate hydrolases"/>
    <property type="match status" value="1"/>
</dbReference>
<dbReference type="GO" id="GO:0005524">
    <property type="term" value="F:ATP binding"/>
    <property type="evidence" value="ECO:0007669"/>
    <property type="project" value="UniProtKB-KW"/>
</dbReference>
<dbReference type="Proteomes" id="UP000051906">
    <property type="component" value="Unassembled WGS sequence"/>
</dbReference>
<feature type="domain" description="ABC transporter" evidence="5">
    <location>
        <begin position="9"/>
        <end position="232"/>
    </location>
</feature>
<dbReference type="EMBL" id="JQCA01000079">
    <property type="protein sequence ID" value="KRO03476.1"/>
    <property type="molecule type" value="Genomic_DNA"/>
</dbReference>
<dbReference type="InterPro" id="IPR003593">
    <property type="entry name" value="AAA+_ATPase"/>
</dbReference>
<dbReference type="InterPro" id="IPR017871">
    <property type="entry name" value="ABC_transporter-like_CS"/>
</dbReference>
<dbReference type="Gene3D" id="3.40.50.300">
    <property type="entry name" value="P-loop containing nucleotide triphosphate hydrolases"/>
    <property type="match status" value="1"/>
</dbReference>
<evidence type="ECO:0000313" key="7">
    <source>
        <dbReference type="Proteomes" id="UP000051906"/>
    </source>
</evidence>
<protein>
    <submittedName>
        <fullName evidence="6">ABC transporter-like protein</fullName>
    </submittedName>
</protein>
<dbReference type="SMART" id="SM00382">
    <property type="entry name" value="AAA"/>
    <property type="match status" value="1"/>
</dbReference>